<dbReference type="InterPro" id="IPR051086">
    <property type="entry name" value="RNase_D-like"/>
</dbReference>
<dbReference type="Pfam" id="PF00570">
    <property type="entry name" value="HRDC"/>
    <property type="match status" value="2"/>
</dbReference>
<protein>
    <recommendedName>
        <fullName evidence="1">HRDC domain-containing protein</fullName>
    </recommendedName>
</protein>
<evidence type="ECO:0000259" key="1">
    <source>
        <dbReference type="PROSITE" id="PS50967"/>
    </source>
</evidence>
<dbReference type="Gene3D" id="3.30.420.10">
    <property type="entry name" value="Ribonuclease H-like superfamily/Ribonuclease H"/>
    <property type="match status" value="1"/>
</dbReference>
<dbReference type="InterPro" id="IPR012337">
    <property type="entry name" value="RNaseH-like_sf"/>
</dbReference>
<dbReference type="InterPro" id="IPR002121">
    <property type="entry name" value="HRDC_dom"/>
</dbReference>
<name>E1Y8L8_9BACT</name>
<dbReference type="AlphaFoldDB" id="E1Y8L8"/>
<dbReference type="SMART" id="SM00474">
    <property type="entry name" value="35EXOc"/>
    <property type="match status" value="1"/>
</dbReference>
<dbReference type="GO" id="GO:0008408">
    <property type="term" value="F:3'-5' exonuclease activity"/>
    <property type="evidence" value="ECO:0007669"/>
    <property type="project" value="InterPro"/>
</dbReference>
<dbReference type="GO" id="GO:0003676">
    <property type="term" value="F:nucleic acid binding"/>
    <property type="evidence" value="ECO:0007669"/>
    <property type="project" value="InterPro"/>
</dbReference>
<proteinExistence type="predicted"/>
<gene>
    <name evidence="2" type="ORF">N47_A09410</name>
</gene>
<dbReference type="InterPro" id="IPR044876">
    <property type="entry name" value="HRDC_dom_sf"/>
</dbReference>
<dbReference type="InterPro" id="IPR010997">
    <property type="entry name" value="HRDC-like_sf"/>
</dbReference>
<dbReference type="PANTHER" id="PTHR47649">
    <property type="entry name" value="RIBONUCLEASE D"/>
    <property type="match status" value="1"/>
</dbReference>
<dbReference type="GO" id="GO:0006139">
    <property type="term" value="P:nucleobase-containing compound metabolic process"/>
    <property type="evidence" value="ECO:0007669"/>
    <property type="project" value="InterPro"/>
</dbReference>
<dbReference type="InterPro" id="IPR036397">
    <property type="entry name" value="RNaseH_sf"/>
</dbReference>
<dbReference type="PANTHER" id="PTHR47649:SF1">
    <property type="entry name" value="RIBONUCLEASE D"/>
    <property type="match status" value="1"/>
</dbReference>
<accession>E1Y8L8</accession>
<sequence length="382" mass="43294">MNLSLTKPVTIIETLSGLKDALVNIKEEKKIGFDLEADSMHHFPEKVCLLQVATKNCIFVIDTIKLKELSLLKPIFADNEITKIFHGADYDVRSLFRDFNIEINNLFDSELASRFLGVKETGLEAVIRHRFNVYLEKKFTKRDWSKRPLIDDMLHYAADDVRYLVPLYEILEKELNDIGRLFWVKEECDILCSVRPDANNGEPLFLKFKGAGKLKPENLAVLEALLGFRKEIALKKDVPFFKIIGNAALLKLAETRPDSLNKIINTNVLSKRQMDMYGKDLLSIIHKAKKTPQGMLPVYPKKKANPIPAAVLQRIEAIITWRNKKAGNLNIDPGILLNKALITAISINNPVSVSELGQISGMKNWQRSEFGGEIISILAKKQ</sequence>
<feature type="domain" description="HRDC" evidence="1">
    <location>
        <begin position="308"/>
        <end position="382"/>
    </location>
</feature>
<dbReference type="Pfam" id="PF01612">
    <property type="entry name" value="DNA_pol_A_exo1"/>
    <property type="match status" value="1"/>
</dbReference>
<dbReference type="EMBL" id="FR695864">
    <property type="protein sequence ID" value="CBX26912.1"/>
    <property type="molecule type" value="Genomic_DNA"/>
</dbReference>
<dbReference type="SUPFAM" id="SSF53098">
    <property type="entry name" value="Ribonuclease H-like"/>
    <property type="match status" value="1"/>
</dbReference>
<dbReference type="SUPFAM" id="SSF47819">
    <property type="entry name" value="HRDC-like"/>
    <property type="match status" value="2"/>
</dbReference>
<feature type="domain" description="HRDC" evidence="1">
    <location>
        <begin position="215"/>
        <end position="295"/>
    </location>
</feature>
<dbReference type="Gene3D" id="1.10.150.80">
    <property type="entry name" value="HRDC domain"/>
    <property type="match status" value="2"/>
</dbReference>
<dbReference type="InterPro" id="IPR002562">
    <property type="entry name" value="3'-5'_exonuclease_dom"/>
</dbReference>
<organism evidence="2">
    <name type="scientific">uncultured Desulfobacterium sp</name>
    <dbReference type="NCBI Taxonomy" id="201089"/>
    <lineage>
        <taxon>Bacteria</taxon>
        <taxon>Pseudomonadati</taxon>
        <taxon>Thermodesulfobacteriota</taxon>
        <taxon>Desulfobacteria</taxon>
        <taxon>Desulfobacterales</taxon>
        <taxon>Desulfobacteriaceae</taxon>
        <taxon>Desulfobacterium</taxon>
        <taxon>environmental samples</taxon>
    </lineage>
</organism>
<dbReference type="GO" id="GO:0000166">
    <property type="term" value="F:nucleotide binding"/>
    <property type="evidence" value="ECO:0007669"/>
    <property type="project" value="InterPro"/>
</dbReference>
<dbReference type="CDD" id="cd06142">
    <property type="entry name" value="RNaseD_exo"/>
    <property type="match status" value="1"/>
</dbReference>
<dbReference type="PROSITE" id="PS50967">
    <property type="entry name" value="HRDC"/>
    <property type="match status" value="2"/>
</dbReference>
<evidence type="ECO:0000313" key="2">
    <source>
        <dbReference type="EMBL" id="CBX26912.1"/>
    </source>
</evidence>
<dbReference type="SMART" id="SM00341">
    <property type="entry name" value="HRDC"/>
    <property type="match status" value="2"/>
</dbReference>
<reference evidence="2" key="1">
    <citation type="journal article" date="2011" name="Environ. Microbiol.">
        <title>Genomic insights into the metabolic potential of the polycyclic aromatic hydrocarbon degrading sulfate-reducing Deltaproteobacterium N47.</title>
        <authorList>
            <person name="Bergmann F."/>
            <person name="Selesi D."/>
            <person name="Weinmaier T."/>
            <person name="Tischler P."/>
            <person name="Rattei T."/>
            <person name="Meckenstock R.U."/>
        </authorList>
    </citation>
    <scope>NUCLEOTIDE SEQUENCE</scope>
</reference>